<protein>
    <recommendedName>
        <fullName evidence="2">Fe2OG dioxygenase domain-containing protein</fullName>
    </recommendedName>
</protein>
<dbReference type="GO" id="GO:0046872">
    <property type="term" value="F:metal ion binding"/>
    <property type="evidence" value="ECO:0007669"/>
    <property type="project" value="UniProtKB-KW"/>
</dbReference>
<name>A0A9P3HLS2_9FUNG</name>
<comment type="similarity">
    <text evidence="1">Belongs to the iron/ascorbate-dependent oxidoreductase family.</text>
</comment>
<dbReference type="Gene3D" id="2.60.120.330">
    <property type="entry name" value="B-lactam Antibiotic, Isopenicillin N Synthase, Chain"/>
    <property type="match status" value="1"/>
</dbReference>
<dbReference type="InterPro" id="IPR027443">
    <property type="entry name" value="IPNS-like_sf"/>
</dbReference>
<dbReference type="PROSITE" id="PS51471">
    <property type="entry name" value="FE2OG_OXY"/>
    <property type="match status" value="1"/>
</dbReference>
<evidence type="ECO:0000259" key="2">
    <source>
        <dbReference type="PROSITE" id="PS51471"/>
    </source>
</evidence>
<dbReference type="Pfam" id="PF14226">
    <property type="entry name" value="DIOX_N"/>
    <property type="match status" value="1"/>
</dbReference>
<evidence type="ECO:0000313" key="4">
    <source>
        <dbReference type="Proteomes" id="UP000827284"/>
    </source>
</evidence>
<keyword evidence="1" id="KW-0560">Oxidoreductase</keyword>
<dbReference type="Proteomes" id="UP000827284">
    <property type="component" value="Unassembled WGS sequence"/>
</dbReference>
<keyword evidence="4" id="KW-1185">Reference proteome</keyword>
<evidence type="ECO:0000256" key="1">
    <source>
        <dbReference type="RuleBase" id="RU003682"/>
    </source>
</evidence>
<comment type="caution">
    <text evidence="3">The sequence shown here is derived from an EMBL/GenBank/DDBJ whole genome shotgun (WGS) entry which is preliminary data.</text>
</comment>
<dbReference type="PANTHER" id="PTHR47990">
    <property type="entry name" value="2-OXOGLUTARATE (2OG) AND FE(II)-DEPENDENT OXYGENASE SUPERFAMILY PROTEIN-RELATED"/>
    <property type="match status" value="1"/>
</dbReference>
<dbReference type="OrthoDB" id="406156at2759"/>
<accession>A0A9P3HLS2</accession>
<dbReference type="InterPro" id="IPR044861">
    <property type="entry name" value="IPNS-like_FE2OG_OXY"/>
</dbReference>
<dbReference type="AlphaFoldDB" id="A0A9P3HLS2"/>
<dbReference type="InterPro" id="IPR005123">
    <property type="entry name" value="Oxoglu/Fe-dep_dioxygenase_dom"/>
</dbReference>
<reference evidence="3" key="2">
    <citation type="journal article" date="2022" name="Microbiol. Resour. Announc.">
        <title>Whole-Genome Sequence of Entomortierella parvispora E1425, a Mucoromycotan Fungus Associated with Burkholderiaceae-Related Endosymbiotic Bacteria.</title>
        <authorList>
            <person name="Herlambang A."/>
            <person name="Guo Y."/>
            <person name="Takashima Y."/>
            <person name="Narisawa K."/>
            <person name="Ohta H."/>
            <person name="Nishizawa T."/>
        </authorList>
    </citation>
    <scope>NUCLEOTIDE SEQUENCE</scope>
    <source>
        <strain evidence="3">E1425</strain>
    </source>
</reference>
<gene>
    <name evidence="3" type="ORF">EMPS_11458</name>
</gene>
<organism evidence="3 4">
    <name type="scientific">Entomortierella parvispora</name>
    <dbReference type="NCBI Taxonomy" id="205924"/>
    <lineage>
        <taxon>Eukaryota</taxon>
        <taxon>Fungi</taxon>
        <taxon>Fungi incertae sedis</taxon>
        <taxon>Mucoromycota</taxon>
        <taxon>Mortierellomycotina</taxon>
        <taxon>Mortierellomycetes</taxon>
        <taxon>Mortierellales</taxon>
        <taxon>Mortierellaceae</taxon>
        <taxon>Entomortierella</taxon>
    </lineage>
</organism>
<proteinExistence type="inferred from homology"/>
<dbReference type="GO" id="GO:0016491">
    <property type="term" value="F:oxidoreductase activity"/>
    <property type="evidence" value="ECO:0007669"/>
    <property type="project" value="UniProtKB-KW"/>
</dbReference>
<feature type="domain" description="Fe2OG dioxygenase" evidence="2">
    <location>
        <begin position="180"/>
        <end position="287"/>
    </location>
</feature>
<dbReference type="SUPFAM" id="SSF51197">
    <property type="entry name" value="Clavaminate synthase-like"/>
    <property type="match status" value="1"/>
</dbReference>
<dbReference type="InterPro" id="IPR026992">
    <property type="entry name" value="DIOX_N"/>
</dbReference>
<keyword evidence="1" id="KW-0479">Metal-binding</keyword>
<dbReference type="EMBL" id="BQFW01000015">
    <property type="protein sequence ID" value="GJJ79099.1"/>
    <property type="molecule type" value="Genomic_DNA"/>
</dbReference>
<evidence type="ECO:0000313" key="3">
    <source>
        <dbReference type="EMBL" id="GJJ79099.1"/>
    </source>
</evidence>
<keyword evidence="1" id="KW-0408">Iron</keyword>
<dbReference type="PRINTS" id="PR00682">
    <property type="entry name" value="IPNSYNTHASE"/>
</dbReference>
<sequence>MLKDDTTAPSGVNSSIPVIDFSLFNSNPAECARQVLEASQNIGFFYLKNHGVPQDLIEEMFDASKSFFSQPVKVKAQRMIGPDNVGYSPMKSETLDPEHQKVGDLKEAFNLRKYSIDEETSAGYFSKGDKEIQYKVGQFFKGLNELSSKVMECFAIGLQVPESAGGRHYFEKCHVWEEDSGTTLRFLHYPSQPGDPNTPLAGSHTDYGSITLLMQKDIAGLEVQASRTHKDVPWVPAPVIPNTILVNIADHLQMWTNGLLKSTMHRVMYNPQQQKNSRYSIACFMHANNDMKLDPIPTPLITQEMRAEAVEFEEARHLNAGEYLTWRLNRSYNYDQPLEES</sequence>
<reference evidence="3" key="1">
    <citation type="submission" date="2021-11" db="EMBL/GenBank/DDBJ databases">
        <authorList>
            <person name="Herlambang A."/>
            <person name="Guo Y."/>
            <person name="Takashima Y."/>
            <person name="Nishizawa T."/>
        </authorList>
    </citation>
    <scope>NUCLEOTIDE SEQUENCE</scope>
    <source>
        <strain evidence="3">E1425</strain>
    </source>
</reference>
<dbReference type="InterPro" id="IPR050231">
    <property type="entry name" value="Iron_ascorbate_oxido_reductase"/>
</dbReference>
<dbReference type="Pfam" id="PF03171">
    <property type="entry name" value="2OG-FeII_Oxy"/>
    <property type="match status" value="1"/>
</dbReference>